<accession>A0ABT7TB43</accession>
<sequence length="76" mass="8412">MKTALVIRLIVAIVFSAFFLLLAAALTRNFVQHTGAPAGLAILALIMVACGFVAVIFWRQVARQVRRKRSRNDELS</sequence>
<protein>
    <submittedName>
        <fullName evidence="2">Uncharacterized protein</fullName>
    </submittedName>
</protein>
<evidence type="ECO:0000313" key="2">
    <source>
        <dbReference type="EMBL" id="MDM7886579.1"/>
    </source>
</evidence>
<comment type="caution">
    <text evidence="2">The sequence shown here is derived from an EMBL/GenBank/DDBJ whole genome shotgun (WGS) entry which is preliminary data.</text>
</comment>
<keyword evidence="3" id="KW-1185">Reference proteome</keyword>
<dbReference type="Proteomes" id="UP001237823">
    <property type="component" value="Unassembled WGS sequence"/>
</dbReference>
<dbReference type="EMBL" id="JAUCML010000013">
    <property type="protein sequence ID" value="MDM7886579.1"/>
    <property type="molecule type" value="Genomic_DNA"/>
</dbReference>
<keyword evidence="1" id="KW-0472">Membrane</keyword>
<dbReference type="RefSeq" id="WP_289459924.1">
    <property type="nucleotide sequence ID" value="NZ_JAUCML010000013.1"/>
</dbReference>
<keyword evidence="1" id="KW-1133">Transmembrane helix</keyword>
<organism evidence="2 3">
    <name type="scientific">Curtobacterium citri</name>
    <dbReference type="NCBI Taxonomy" id="3055139"/>
    <lineage>
        <taxon>Bacteria</taxon>
        <taxon>Bacillati</taxon>
        <taxon>Actinomycetota</taxon>
        <taxon>Actinomycetes</taxon>
        <taxon>Micrococcales</taxon>
        <taxon>Microbacteriaceae</taxon>
        <taxon>Curtobacterium</taxon>
    </lineage>
</organism>
<gene>
    <name evidence="2" type="ORF">QUG92_15820</name>
</gene>
<feature type="transmembrane region" description="Helical" evidence="1">
    <location>
        <begin position="38"/>
        <end position="58"/>
    </location>
</feature>
<feature type="transmembrane region" description="Helical" evidence="1">
    <location>
        <begin position="5"/>
        <end position="26"/>
    </location>
</feature>
<reference evidence="2 3" key="1">
    <citation type="submission" date="2023-06" db="EMBL/GenBank/DDBJ databases">
        <authorList>
            <person name="Feng G."/>
            <person name="Li J."/>
            <person name="Zhu H."/>
        </authorList>
    </citation>
    <scope>NUCLEOTIDE SEQUENCE [LARGE SCALE GENOMIC DNA]</scope>
    <source>
        <strain evidence="2 3">RHCKG23</strain>
    </source>
</reference>
<name>A0ABT7TB43_9MICO</name>
<evidence type="ECO:0000256" key="1">
    <source>
        <dbReference type="SAM" id="Phobius"/>
    </source>
</evidence>
<evidence type="ECO:0000313" key="3">
    <source>
        <dbReference type="Proteomes" id="UP001237823"/>
    </source>
</evidence>
<keyword evidence="1" id="KW-0812">Transmembrane</keyword>
<proteinExistence type="predicted"/>